<dbReference type="InterPro" id="IPR007110">
    <property type="entry name" value="Ig-like_dom"/>
</dbReference>
<gene>
    <name evidence="4" type="primary">FCRLA</name>
    <name evidence="4" type="ORF">AOXY_G37472</name>
</gene>
<dbReference type="GO" id="GO:0009897">
    <property type="term" value="C:external side of plasma membrane"/>
    <property type="evidence" value="ECO:0007669"/>
    <property type="project" value="TreeGrafter"/>
</dbReference>
<protein>
    <submittedName>
        <fullName evidence="4">Fc receptor-like protein 5 isoform X1</fullName>
    </submittedName>
</protein>
<name>A0AAD8FMY2_ACIOX</name>
<evidence type="ECO:0000256" key="2">
    <source>
        <dbReference type="ARBA" id="ARBA00023157"/>
    </source>
</evidence>
<dbReference type="SUPFAM" id="SSF48726">
    <property type="entry name" value="Immunoglobulin"/>
    <property type="match status" value="2"/>
</dbReference>
<dbReference type="Proteomes" id="UP001230051">
    <property type="component" value="Unassembled WGS sequence"/>
</dbReference>
<dbReference type="InterPro" id="IPR003598">
    <property type="entry name" value="Ig_sub2"/>
</dbReference>
<accession>A0AAD8FMY2</accession>
<dbReference type="SMART" id="SM00408">
    <property type="entry name" value="IGc2"/>
    <property type="match status" value="2"/>
</dbReference>
<keyword evidence="2" id="KW-1015">Disulfide bond</keyword>
<keyword evidence="4" id="KW-0675">Receptor</keyword>
<dbReference type="GO" id="GO:0004888">
    <property type="term" value="F:transmembrane signaling receptor activity"/>
    <property type="evidence" value="ECO:0007669"/>
    <property type="project" value="TreeGrafter"/>
</dbReference>
<sequence length="188" mass="21157">SDQWVILQTPLQPVFEGDTLTLRCHFRYNSHITRVVFYKDNKEIQSQADTELSVDRVSKSDEGSYKCTAWWLYSPYSGDSAEVRVSVRELPQTTLTLEPPFPEIFTRETVTLRCGVEGGSGGWRYLWYKDRQGAPVHQTDRSSGTGAGYTISAAALPHSGEYWCRAGRGANRLTHNYSNAVKIQVSGE</sequence>
<proteinExistence type="predicted"/>
<dbReference type="Pfam" id="PF13895">
    <property type="entry name" value="Ig_2"/>
    <property type="match status" value="1"/>
</dbReference>
<dbReference type="GO" id="GO:0007166">
    <property type="term" value="P:cell surface receptor signaling pathway"/>
    <property type="evidence" value="ECO:0007669"/>
    <property type="project" value="TreeGrafter"/>
</dbReference>
<comment type="caution">
    <text evidence="4">The sequence shown here is derived from an EMBL/GenBank/DDBJ whole genome shotgun (WGS) entry which is preliminary data.</text>
</comment>
<dbReference type="Gene3D" id="2.60.40.10">
    <property type="entry name" value="Immunoglobulins"/>
    <property type="match status" value="2"/>
</dbReference>
<dbReference type="Pfam" id="PF13927">
    <property type="entry name" value="Ig_3"/>
    <property type="match status" value="1"/>
</dbReference>
<feature type="domain" description="Ig-like" evidence="3">
    <location>
        <begin position="16"/>
        <end position="86"/>
    </location>
</feature>
<dbReference type="EMBL" id="JAGXEW010000409">
    <property type="protein sequence ID" value="KAK1139928.1"/>
    <property type="molecule type" value="Genomic_DNA"/>
</dbReference>
<feature type="domain" description="Ig-like" evidence="3">
    <location>
        <begin position="91"/>
        <end position="174"/>
    </location>
</feature>
<dbReference type="InterPro" id="IPR036179">
    <property type="entry name" value="Ig-like_dom_sf"/>
</dbReference>
<feature type="non-terminal residue" evidence="4">
    <location>
        <position position="188"/>
    </location>
</feature>
<dbReference type="PROSITE" id="PS50835">
    <property type="entry name" value="IG_LIKE"/>
    <property type="match status" value="2"/>
</dbReference>
<dbReference type="PANTHER" id="PTHR11481:SF64">
    <property type="entry name" value="FC RECEPTOR-LIKE PROTEIN 4"/>
    <property type="match status" value="1"/>
</dbReference>
<keyword evidence="5" id="KW-1185">Reference proteome</keyword>
<dbReference type="PANTHER" id="PTHR11481">
    <property type="entry name" value="IMMUNOGLOBULIN FC RECEPTOR"/>
    <property type="match status" value="1"/>
</dbReference>
<dbReference type="GO" id="GO:0006955">
    <property type="term" value="P:immune response"/>
    <property type="evidence" value="ECO:0007669"/>
    <property type="project" value="TreeGrafter"/>
</dbReference>
<dbReference type="AlphaFoldDB" id="A0AAD8FMY2"/>
<evidence type="ECO:0000256" key="1">
    <source>
        <dbReference type="ARBA" id="ARBA00022729"/>
    </source>
</evidence>
<dbReference type="InterPro" id="IPR050488">
    <property type="entry name" value="Ig_Fc_receptor"/>
</dbReference>
<keyword evidence="1" id="KW-0732">Signal</keyword>
<dbReference type="InterPro" id="IPR013783">
    <property type="entry name" value="Ig-like_fold"/>
</dbReference>
<evidence type="ECO:0000313" key="4">
    <source>
        <dbReference type="EMBL" id="KAK1139928.1"/>
    </source>
</evidence>
<evidence type="ECO:0000259" key="3">
    <source>
        <dbReference type="PROSITE" id="PS50835"/>
    </source>
</evidence>
<organism evidence="4 5">
    <name type="scientific">Acipenser oxyrinchus oxyrinchus</name>
    <dbReference type="NCBI Taxonomy" id="40147"/>
    <lineage>
        <taxon>Eukaryota</taxon>
        <taxon>Metazoa</taxon>
        <taxon>Chordata</taxon>
        <taxon>Craniata</taxon>
        <taxon>Vertebrata</taxon>
        <taxon>Euteleostomi</taxon>
        <taxon>Actinopterygii</taxon>
        <taxon>Chondrostei</taxon>
        <taxon>Acipenseriformes</taxon>
        <taxon>Acipenseridae</taxon>
        <taxon>Acipenser</taxon>
    </lineage>
</organism>
<dbReference type="InterPro" id="IPR003599">
    <property type="entry name" value="Ig_sub"/>
</dbReference>
<reference evidence="4" key="1">
    <citation type="submission" date="2022-02" db="EMBL/GenBank/DDBJ databases">
        <title>Atlantic sturgeon de novo genome assembly.</title>
        <authorList>
            <person name="Stock M."/>
            <person name="Klopp C."/>
            <person name="Guiguen Y."/>
            <person name="Cabau C."/>
            <person name="Parinello H."/>
            <person name="Santidrian Yebra-Pimentel E."/>
            <person name="Kuhl H."/>
            <person name="Dirks R.P."/>
            <person name="Guessner J."/>
            <person name="Wuertz S."/>
            <person name="Du K."/>
            <person name="Schartl M."/>
        </authorList>
    </citation>
    <scope>NUCLEOTIDE SEQUENCE</scope>
    <source>
        <strain evidence="4">STURGEONOMICS-FGT-2020</strain>
        <tissue evidence="4">Whole blood</tissue>
    </source>
</reference>
<dbReference type="SMART" id="SM00409">
    <property type="entry name" value="IG"/>
    <property type="match status" value="2"/>
</dbReference>
<evidence type="ECO:0000313" key="5">
    <source>
        <dbReference type="Proteomes" id="UP001230051"/>
    </source>
</evidence>